<dbReference type="GO" id="GO:0098552">
    <property type="term" value="C:side of membrane"/>
    <property type="evidence" value="ECO:0007669"/>
    <property type="project" value="UniProtKB-KW"/>
</dbReference>
<feature type="active site" description="Proton donor" evidence="18">
    <location>
        <position position="120"/>
    </location>
</feature>
<sequence length="468" mass="47447">MRSGIAASAALLFCAPVFAQTFTKCNPLQQTCPADTALGKSITADFTSESSDFSGSGGGITYGADGASLTVASQGQAPTLESKWYLMFGKVEVSLKAAPGTGIVSSFVMQSDDLDEIDLEWLGGDAAQVQSNYFGKGITGGYDRGAFHPDPTSQSAFTTYTIDWTPDQVVWQINGQTVRVLTSAQAGNQFPQTPMQIKIGAWAGGDPSNAPGTISWAGGQTDYSAGPFTMVVKSVTATDYSTGTQYKYGDNSGSWQSIQAVGGSVNSGGSSSGVSTANVPAVSSTSGQPVPFEGTHAQPSSTYVTPGVYPWVGETSTATGAAASCYTGRPDGWTCSDTGKVLPPSSAVVSMHSMIFIQPCTFPVQCADFVSLQRSHPASTSSPSRASPSGAASSGADDRSTITGTPGPTNTKGAAVSTGPAPSTLQTTAPSSVIAAAPSAFTGAAMTMSADRMVAALGAVAGGLALFL</sequence>
<dbReference type="EMBL" id="VIBQ01000013">
    <property type="protein sequence ID" value="KAB8346072.1"/>
    <property type="molecule type" value="Genomic_DNA"/>
</dbReference>
<feature type="compositionally biased region" description="Low complexity" evidence="20">
    <location>
        <begin position="378"/>
        <end position="395"/>
    </location>
</feature>
<keyword evidence="6" id="KW-0328">Glycosyltransferase</keyword>
<dbReference type="InterPro" id="IPR000757">
    <property type="entry name" value="Beta-glucanase-like"/>
</dbReference>
<comment type="similarity">
    <text evidence="16">Belongs to the glycosyl hydrolase 16 family. CRH1 subfamily.</text>
</comment>
<evidence type="ECO:0000256" key="11">
    <source>
        <dbReference type="ARBA" id="ARBA00023157"/>
    </source>
</evidence>
<keyword evidence="13" id="KW-0449">Lipoprotein</keyword>
<feature type="disulfide bond" evidence="19">
    <location>
        <begin position="25"/>
        <end position="32"/>
    </location>
</feature>
<dbReference type="Gene3D" id="2.60.120.200">
    <property type="match status" value="1"/>
</dbReference>
<comment type="caution">
    <text evidence="23">The sequence shown here is derived from an EMBL/GenBank/DDBJ whole genome shotgun (WGS) entry which is preliminary data.</text>
</comment>
<keyword evidence="10" id="KW-0472">Membrane</keyword>
<reference evidence="23 24" key="1">
    <citation type="submission" date="2019-06" db="EMBL/GenBank/DDBJ databases">
        <title>A chromosomal-level reference genome of Carpinus fangiana (Coryloideae, Betulaceae).</title>
        <authorList>
            <person name="Yang X."/>
            <person name="Wang Z."/>
            <person name="Zhang L."/>
            <person name="Hao G."/>
            <person name="Liu J."/>
            <person name="Yang Y."/>
        </authorList>
    </citation>
    <scope>NUCLEOTIDE SEQUENCE [LARGE SCALE GENOMIC DNA]</scope>
    <source>
        <strain evidence="23">Cfa_2016G</strain>
        <tissue evidence="23">Leaf</tissue>
    </source>
</reference>
<protein>
    <recommendedName>
        <fullName evidence="4">chitinase</fullName>
        <ecNumber evidence="4">3.2.1.14</ecNumber>
    </recommendedName>
</protein>
<dbReference type="InterPro" id="IPR050546">
    <property type="entry name" value="Glycosyl_Hydrlase_16"/>
</dbReference>
<evidence type="ECO:0000256" key="21">
    <source>
        <dbReference type="SAM" id="SignalP"/>
    </source>
</evidence>
<dbReference type="Pfam" id="PF00722">
    <property type="entry name" value="Glyco_hydro_16"/>
    <property type="match status" value="1"/>
</dbReference>
<keyword evidence="12" id="KW-0325">Glycoprotein</keyword>
<feature type="active site" description="Nucleophile" evidence="18">
    <location>
        <position position="116"/>
    </location>
</feature>
<dbReference type="SUPFAM" id="SSF49899">
    <property type="entry name" value="Concanavalin A-like lectins/glucanases"/>
    <property type="match status" value="1"/>
</dbReference>
<feature type="region of interest" description="Disordered" evidence="20">
    <location>
        <begin position="375"/>
        <end position="427"/>
    </location>
</feature>
<comment type="subcellular location">
    <subcellularLocation>
        <location evidence="2">Cell envelope</location>
    </subcellularLocation>
    <subcellularLocation>
        <location evidence="3">Membrane</location>
        <topology evidence="3">Lipid-anchor</topology>
        <topology evidence="3">GPI-anchor</topology>
    </subcellularLocation>
</comment>
<evidence type="ECO:0000313" key="23">
    <source>
        <dbReference type="EMBL" id="KAB8346072.1"/>
    </source>
</evidence>
<dbReference type="GO" id="GO:0008843">
    <property type="term" value="F:endochitinase activity"/>
    <property type="evidence" value="ECO:0007669"/>
    <property type="project" value="UniProtKB-EC"/>
</dbReference>
<dbReference type="Proteomes" id="UP000327013">
    <property type="component" value="Unassembled WGS sequence"/>
</dbReference>
<dbReference type="AlphaFoldDB" id="A0A5N6KUI6"/>
<keyword evidence="8 21" id="KW-0732">Signal</keyword>
<dbReference type="OrthoDB" id="4781at2759"/>
<keyword evidence="11 19" id="KW-1015">Disulfide bond</keyword>
<evidence type="ECO:0000256" key="9">
    <source>
        <dbReference type="ARBA" id="ARBA00022801"/>
    </source>
</evidence>
<evidence type="ECO:0000256" key="10">
    <source>
        <dbReference type="ARBA" id="ARBA00023136"/>
    </source>
</evidence>
<evidence type="ECO:0000256" key="20">
    <source>
        <dbReference type="SAM" id="MobiDB-lite"/>
    </source>
</evidence>
<evidence type="ECO:0000256" key="18">
    <source>
        <dbReference type="PIRSR" id="PIRSR037299-1"/>
    </source>
</evidence>
<comment type="catalytic activity">
    <reaction evidence="1">
        <text>Random endo-hydrolysis of N-acetyl-beta-D-glucosaminide (1-&gt;4)-beta-linkages in chitin and chitodextrins.</text>
        <dbReference type="EC" id="3.2.1.14"/>
    </reaction>
</comment>
<evidence type="ECO:0000256" key="12">
    <source>
        <dbReference type="ARBA" id="ARBA00023180"/>
    </source>
</evidence>
<dbReference type="EC" id="3.2.1.14" evidence="4"/>
<organism evidence="23 24">
    <name type="scientific">Carpinus fangiana</name>
    <dbReference type="NCBI Taxonomy" id="176857"/>
    <lineage>
        <taxon>Eukaryota</taxon>
        <taxon>Viridiplantae</taxon>
        <taxon>Streptophyta</taxon>
        <taxon>Embryophyta</taxon>
        <taxon>Tracheophyta</taxon>
        <taxon>Spermatophyta</taxon>
        <taxon>Magnoliopsida</taxon>
        <taxon>eudicotyledons</taxon>
        <taxon>Gunneridae</taxon>
        <taxon>Pentapetalae</taxon>
        <taxon>rosids</taxon>
        <taxon>fabids</taxon>
        <taxon>Fagales</taxon>
        <taxon>Betulaceae</taxon>
        <taxon>Carpinus</taxon>
    </lineage>
</organism>
<evidence type="ECO:0000256" key="19">
    <source>
        <dbReference type="PIRSR" id="PIRSR037299-2"/>
    </source>
</evidence>
<evidence type="ECO:0000256" key="14">
    <source>
        <dbReference type="ARBA" id="ARBA00023295"/>
    </source>
</evidence>
<evidence type="ECO:0000256" key="4">
    <source>
        <dbReference type="ARBA" id="ARBA00012729"/>
    </source>
</evidence>
<feature type="compositionally biased region" description="Polar residues" evidence="20">
    <location>
        <begin position="402"/>
        <end position="412"/>
    </location>
</feature>
<dbReference type="GO" id="GO:0005975">
    <property type="term" value="P:carbohydrate metabolic process"/>
    <property type="evidence" value="ECO:0007669"/>
    <property type="project" value="InterPro"/>
</dbReference>
<feature type="signal peptide" evidence="21">
    <location>
        <begin position="1"/>
        <end position="19"/>
    </location>
</feature>
<dbReference type="GO" id="GO:0071555">
    <property type="term" value="P:cell wall organization"/>
    <property type="evidence" value="ECO:0007669"/>
    <property type="project" value="UniProtKB-KW"/>
</dbReference>
<proteinExistence type="inferred from homology"/>
<evidence type="ECO:0000256" key="8">
    <source>
        <dbReference type="ARBA" id="ARBA00022729"/>
    </source>
</evidence>
<evidence type="ECO:0000256" key="5">
    <source>
        <dbReference type="ARBA" id="ARBA00022622"/>
    </source>
</evidence>
<dbReference type="PANTHER" id="PTHR10963">
    <property type="entry name" value="GLYCOSYL HYDROLASE-RELATED"/>
    <property type="match status" value="1"/>
</dbReference>
<feature type="chain" id="PRO_5024448848" description="chitinase" evidence="21">
    <location>
        <begin position="20"/>
        <end position="468"/>
    </location>
</feature>
<feature type="domain" description="GH16" evidence="22">
    <location>
        <begin position="21"/>
        <end position="232"/>
    </location>
</feature>
<evidence type="ECO:0000259" key="22">
    <source>
        <dbReference type="PROSITE" id="PS51762"/>
    </source>
</evidence>
<name>A0A5N6KUI6_9ROSI</name>
<dbReference type="PANTHER" id="PTHR10963:SF68">
    <property type="entry name" value="GLYCOSIDASE CRH1-RELATED"/>
    <property type="match status" value="1"/>
</dbReference>
<evidence type="ECO:0000256" key="15">
    <source>
        <dbReference type="ARBA" id="ARBA00023316"/>
    </source>
</evidence>
<evidence type="ECO:0000256" key="16">
    <source>
        <dbReference type="ARBA" id="ARBA00038074"/>
    </source>
</evidence>
<dbReference type="InterPro" id="IPR013320">
    <property type="entry name" value="ConA-like_dom_sf"/>
</dbReference>
<evidence type="ECO:0000256" key="2">
    <source>
        <dbReference type="ARBA" id="ARBA00004196"/>
    </source>
</evidence>
<evidence type="ECO:0000256" key="7">
    <source>
        <dbReference type="ARBA" id="ARBA00022679"/>
    </source>
</evidence>
<dbReference type="CDD" id="cd02183">
    <property type="entry name" value="GH16_fungal_CRH1_transglycosylase"/>
    <property type="match status" value="1"/>
</dbReference>
<gene>
    <name evidence="23" type="ORF">FH972_023123</name>
</gene>
<evidence type="ECO:0000256" key="17">
    <source>
        <dbReference type="ARBA" id="ARBA00093308"/>
    </source>
</evidence>
<dbReference type="FunFam" id="2.60.120.200:FF:000152">
    <property type="entry name" value="Cell wall glucanase"/>
    <property type="match status" value="1"/>
</dbReference>
<dbReference type="PROSITE" id="PS51762">
    <property type="entry name" value="GH16_2"/>
    <property type="match status" value="1"/>
</dbReference>
<evidence type="ECO:0000256" key="1">
    <source>
        <dbReference type="ARBA" id="ARBA00000822"/>
    </source>
</evidence>
<evidence type="ECO:0000256" key="13">
    <source>
        <dbReference type="ARBA" id="ARBA00023288"/>
    </source>
</evidence>
<dbReference type="PIRSF" id="PIRSF037299">
    <property type="entry name" value="Glycosidase_CRH1_prd"/>
    <property type="match status" value="1"/>
</dbReference>
<keyword evidence="5" id="KW-0336">GPI-anchor</keyword>
<keyword evidence="24" id="KW-1185">Reference proteome</keyword>
<dbReference type="InterPro" id="IPR017168">
    <property type="entry name" value="CHR-like"/>
</dbReference>
<keyword evidence="15" id="KW-0961">Cell wall biogenesis/degradation</keyword>
<accession>A0A5N6KUI6</accession>
<keyword evidence="7" id="KW-0808">Transferase</keyword>
<evidence type="ECO:0000313" key="24">
    <source>
        <dbReference type="Proteomes" id="UP000327013"/>
    </source>
</evidence>
<keyword evidence="14" id="KW-0326">Glycosidase</keyword>
<keyword evidence="9" id="KW-0378">Hydrolase</keyword>
<dbReference type="GO" id="GO:0016757">
    <property type="term" value="F:glycosyltransferase activity"/>
    <property type="evidence" value="ECO:0007669"/>
    <property type="project" value="UniProtKB-KW"/>
</dbReference>
<evidence type="ECO:0000256" key="6">
    <source>
        <dbReference type="ARBA" id="ARBA00022676"/>
    </source>
</evidence>
<comment type="function">
    <text evidence="17">Dual chitinase/transglycosylase that plays a role in cell wall architecture. Chitinase and transglycosylase activities are coupled. Required for the polysaccharide cross-linking at the septa and the cell wall. More specifically, transfers chitin to 1,6-beta-glucan in the cell wall.</text>
</comment>
<evidence type="ECO:0000256" key="3">
    <source>
        <dbReference type="ARBA" id="ARBA00004589"/>
    </source>
</evidence>